<reference evidence="2" key="1">
    <citation type="submission" date="2016-11" db="EMBL/GenBank/DDBJ databases">
        <authorList>
            <person name="Varghese N."/>
            <person name="Submissions S."/>
        </authorList>
    </citation>
    <scope>NUCLEOTIDE SEQUENCE [LARGE SCALE GENOMIC DNA]</scope>
    <source>
        <strain evidence="2">DSM 16057</strain>
    </source>
</reference>
<dbReference type="EMBL" id="FQZM01000047">
    <property type="protein sequence ID" value="SHJ65728.1"/>
    <property type="molecule type" value="Genomic_DNA"/>
</dbReference>
<evidence type="ECO:0000313" key="2">
    <source>
        <dbReference type="Proteomes" id="UP000184529"/>
    </source>
</evidence>
<dbReference type="AlphaFoldDB" id="A0A1M6L3D3"/>
<dbReference type="RefSeq" id="WP_072870885.1">
    <property type="nucleotide sequence ID" value="NZ_FQZM01000047.1"/>
</dbReference>
<sequence>MFDLVFTDTGKRKRLSDFRGVWLFLAGRCPRCGKHVACAVAEVEDPDKFPDVYLPHLECCRRFPPIEAAIVADGRVKVLDPLGKIMNLDLGVCATSPRMWNQVVLWNACDKIPPGRQKPPAFPELSGSAGMWLKEISAIIINKEKFIQKGLLFSEKEAERINKQRLYGELWKLPFAIYRWSENLPDFQVSAAFALYRALYRAVSGDGRLLVGMDGERPLFAEFNVPEGAVKSDGRLMVLDHIWPFDMFAFSFGFLKEPEIMKNFLAVFVLGTVTNSELLDDILEKIRTGRRYTLTPGGVRTVLPKDEITGVRELVMEERDSTVFAVAKVSEQISFPVWFDWREGFGFSPWQVQNGFAPGKDPFINLLAKTFCELVTARSTEIRNRIYSEERGKAVLLPGEGEVRVRKTVYIGRSGGGGTETVRRKLPAARKAPAPHAVAGHLRRIRKSASPEAIERARQYGIEVPEGFTFVRPFKKGVKGKSTNT</sequence>
<evidence type="ECO:0000313" key="1">
    <source>
        <dbReference type="EMBL" id="SHJ65728.1"/>
    </source>
</evidence>
<name>A0A1M6L3D3_9FIRM</name>
<keyword evidence="2" id="KW-1185">Reference proteome</keyword>
<protein>
    <submittedName>
        <fullName evidence="1">Uncharacterized protein</fullName>
    </submittedName>
</protein>
<dbReference type="STRING" id="1121432.SAMN02745219_03037"/>
<dbReference type="Proteomes" id="UP000184529">
    <property type="component" value="Unassembled WGS sequence"/>
</dbReference>
<organism evidence="1 2">
    <name type="scientific">Desulfofundulus thermosubterraneus DSM 16057</name>
    <dbReference type="NCBI Taxonomy" id="1121432"/>
    <lineage>
        <taxon>Bacteria</taxon>
        <taxon>Bacillati</taxon>
        <taxon>Bacillota</taxon>
        <taxon>Clostridia</taxon>
        <taxon>Eubacteriales</taxon>
        <taxon>Peptococcaceae</taxon>
        <taxon>Desulfofundulus</taxon>
    </lineage>
</organism>
<gene>
    <name evidence="1" type="ORF">SAMN02745219_03037</name>
</gene>
<accession>A0A1M6L3D3</accession>
<proteinExistence type="predicted"/>